<dbReference type="CDD" id="cd03784">
    <property type="entry name" value="GT1_Gtf-like"/>
    <property type="match status" value="2"/>
</dbReference>
<dbReference type="FunFam" id="3.40.50.2000:FF:000054">
    <property type="entry name" value="Glycosyltransferase"/>
    <property type="match status" value="2"/>
</dbReference>
<keyword evidence="3" id="KW-0808">Transferase</keyword>
<dbReference type="AlphaFoldDB" id="A0A444ZPY6"/>
<gene>
    <name evidence="4" type="ORF">Ahy_B04g073250</name>
</gene>
<organism evidence="4 5">
    <name type="scientific">Arachis hypogaea</name>
    <name type="common">Peanut</name>
    <dbReference type="NCBI Taxonomy" id="3818"/>
    <lineage>
        <taxon>Eukaryota</taxon>
        <taxon>Viridiplantae</taxon>
        <taxon>Streptophyta</taxon>
        <taxon>Embryophyta</taxon>
        <taxon>Tracheophyta</taxon>
        <taxon>Spermatophyta</taxon>
        <taxon>Magnoliopsida</taxon>
        <taxon>eudicotyledons</taxon>
        <taxon>Gunneridae</taxon>
        <taxon>Pentapetalae</taxon>
        <taxon>rosids</taxon>
        <taxon>fabids</taxon>
        <taxon>Fabales</taxon>
        <taxon>Fabaceae</taxon>
        <taxon>Papilionoideae</taxon>
        <taxon>50 kb inversion clade</taxon>
        <taxon>dalbergioids sensu lato</taxon>
        <taxon>Dalbergieae</taxon>
        <taxon>Pterocarpus clade</taxon>
        <taxon>Arachis</taxon>
    </lineage>
</organism>
<comment type="similarity">
    <text evidence="1">Belongs to the UDP-glycosyltransferase family.</text>
</comment>
<dbReference type="PROSITE" id="PS00375">
    <property type="entry name" value="UDPGT"/>
    <property type="match status" value="2"/>
</dbReference>
<dbReference type="FunFam" id="3.40.50.2000:FF:000056">
    <property type="entry name" value="Glycosyltransferase"/>
    <property type="match status" value="1"/>
</dbReference>
<evidence type="ECO:0000313" key="5">
    <source>
        <dbReference type="Proteomes" id="UP000289738"/>
    </source>
</evidence>
<proteinExistence type="inferred from homology"/>
<dbReference type="STRING" id="3818.A0A444ZPY6"/>
<evidence type="ECO:0000313" key="4">
    <source>
        <dbReference type="EMBL" id="RYR16256.1"/>
    </source>
</evidence>
<dbReference type="Pfam" id="PF00201">
    <property type="entry name" value="UDPGT"/>
    <property type="match status" value="2"/>
</dbReference>
<sequence length="937" mass="103263">MQEQEASCVVAMMPSPGMGHFIPMLELAKRLIRHNNLTVTIIIPSSNPPSTVQTTLLRSLPTSISHTFLPSVSLSDLPSITNPELGVALTVLRSLPSFRRTLLSLSSTHHRLAAFIIDSFGLDAIDIASELHIPSYIYFTSSAMVLSLLLHLPYLDQTVQGNLKDLTEPVQIPGCVPVHGKDLLVPIQERNNEAYNYILHLSNRFKMTQGIISNSFSELEPKTFKELQKGEPDMIPVYSVGPMVNVDQTNGTANKYLTWLDEQPRGSVLFVCFGSWETISSAQTHELAIGLENSKQRFLWVVKRPDNLGNSTFFNDINAQANHLDFLPEGFVERTRGMGLVVPFWAPQAQILAHKSIGGFLTHCGWNSILESIANGVPMIALPLCAEQKMNAVLITEDFKVATRLKIGENGLVENEEITMVVEKLMEGEEGKKLSYRVKELKDAASKALGENGSSTKQLSELVFIAEDARTRSILCSGYDASPGMGHFIPMLELAKRLSRHINLTVTIIIPSSNPPSAAQTTLLSSLPTAISQTFLPSVSLSDIPSTTNPELSTALTILRSLPSLRRTLLSLSSTHHRLATFIIDPFGLDAIDIASELHIPSYLYFPSSAMALSLALHLPYLTQTVKGNFKDLSEPVHIPGCIPVHGKDLLEPVQERNSESYKCMLRLLNRFKMTQGIINNSFLELEPETFKELQKGEPGMIPVYSVGPLVNVEQTNGTADKCLTWLDEQPRGSVLFVCFGSGGTISSAQTHELAIGLENSKQRFLWVVKCPDKVANGALFKTIKVQADPLDFLPEGFVERTRGMGLVVPFWAPQAQILAHESIGGFLTHCGWNSILESIVNGVPMIAWPLYAEQKMKAVLITEDIKVATRPRIGENGLVENEEITRVVEKLMEGEEGKKLSYRVNELKDAASKALGENGSSTKQLSQLVLMWKTTQ</sequence>
<evidence type="ECO:0008006" key="6">
    <source>
        <dbReference type="Google" id="ProtNLM"/>
    </source>
</evidence>
<dbReference type="PANTHER" id="PTHR48046">
    <property type="entry name" value="UDP-GLYCOSYLTRANSFERASE 72E1"/>
    <property type="match status" value="1"/>
</dbReference>
<name>A0A444ZPY6_ARAHY</name>
<dbReference type="GO" id="GO:0008194">
    <property type="term" value="F:UDP-glycosyltransferase activity"/>
    <property type="evidence" value="ECO:0007669"/>
    <property type="project" value="InterPro"/>
</dbReference>
<dbReference type="Gene3D" id="3.40.50.2000">
    <property type="entry name" value="Glycogen Phosphorylase B"/>
    <property type="match status" value="4"/>
</dbReference>
<keyword evidence="2" id="KW-0328">Glycosyltransferase</keyword>
<dbReference type="Proteomes" id="UP000289738">
    <property type="component" value="Chromosome B04"/>
</dbReference>
<dbReference type="EMBL" id="SDMP01000014">
    <property type="protein sequence ID" value="RYR16256.1"/>
    <property type="molecule type" value="Genomic_DNA"/>
</dbReference>
<keyword evidence="5" id="KW-1185">Reference proteome</keyword>
<dbReference type="SUPFAM" id="SSF53756">
    <property type="entry name" value="UDP-Glycosyltransferase/glycogen phosphorylase"/>
    <property type="match status" value="2"/>
</dbReference>
<dbReference type="PANTHER" id="PTHR48046:SF6">
    <property type="entry name" value="GLYCOSYLTRANSFERASE"/>
    <property type="match status" value="1"/>
</dbReference>
<dbReference type="InterPro" id="IPR035595">
    <property type="entry name" value="UDP_glycos_trans_CS"/>
</dbReference>
<evidence type="ECO:0000256" key="1">
    <source>
        <dbReference type="ARBA" id="ARBA00009995"/>
    </source>
</evidence>
<reference evidence="4 5" key="1">
    <citation type="submission" date="2019-01" db="EMBL/GenBank/DDBJ databases">
        <title>Sequencing of cultivated peanut Arachis hypogaea provides insights into genome evolution and oil improvement.</title>
        <authorList>
            <person name="Chen X."/>
        </authorList>
    </citation>
    <scope>NUCLEOTIDE SEQUENCE [LARGE SCALE GENOMIC DNA]</scope>
    <source>
        <strain evidence="5">cv. Fuhuasheng</strain>
        <tissue evidence="4">Leaves</tissue>
    </source>
</reference>
<dbReference type="FunFam" id="3.40.50.2000:FF:000051">
    <property type="entry name" value="Glycosyltransferase"/>
    <property type="match status" value="1"/>
</dbReference>
<protein>
    <recommendedName>
        <fullName evidence="6">UDP-glycosyltransferases domain-containing protein</fullName>
    </recommendedName>
</protein>
<evidence type="ECO:0000256" key="2">
    <source>
        <dbReference type="ARBA" id="ARBA00022676"/>
    </source>
</evidence>
<accession>A0A444ZPY6</accession>
<comment type="caution">
    <text evidence="4">The sequence shown here is derived from an EMBL/GenBank/DDBJ whole genome shotgun (WGS) entry which is preliminary data.</text>
</comment>
<evidence type="ECO:0000256" key="3">
    <source>
        <dbReference type="ARBA" id="ARBA00022679"/>
    </source>
</evidence>
<dbReference type="InterPro" id="IPR002213">
    <property type="entry name" value="UDP_glucos_trans"/>
</dbReference>